<dbReference type="InterPro" id="IPR046038">
    <property type="entry name" value="DUF5996"/>
</dbReference>
<evidence type="ECO:0000313" key="3">
    <source>
        <dbReference type="Proteomes" id="UP001172708"/>
    </source>
</evidence>
<feature type="region of interest" description="Disordered" evidence="1">
    <location>
        <begin position="298"/>
        <end position="331"/>
    </location>
</feature>
<evidence type="ECO:0000313" key="2">
    <source>
        <dbReference type="EMBL" id="MDN4480258.1"/>
    </source>
</evidence>
<comment type="caution">
    <text evidence="2">The sequence shown here is derived from an EMBL/GenBank/DDBJ whole genome shotgun (WGS) entry which is preliminary data.</text>
</comment>
<keyword evidence="3" id="KW-1185">Reference proteome</keyword>
<organism evidence="2 3">
    <name type="scientific">Demequina muriae</name>
    <dbReference type="NCBI Taxonomy" id="3051664"/>
    <lineage>
        <taxon>Bacteria</taxon>
        <taxon>Bacillati</taxon>
        <taxon>Actinomycetota</taxon>
        <taxon>Actinomycetes</taxon>
        <taxon>Micrococcales</taxon>
        <taxon>Demequinaceae</taxon>
        <taxon>Demequina</taxon>
    </lineage>
</organism>
<dbReference type="Pfam" id="PF19459">
    <property type="entry name" value="DUF5996"/>
    <property type="match status" value="1"/>
</dbReference>
<reference evidence="2" key="1">
    <citation type="submission" date="2023-06" db="EMBL/GenBank/DDBJ databases">
        <title>Egi l300058.</title>
        <authorList>
            <person name="Gao L."/>
            <person name="Fang B.-Z."/>
            <person name="Li W.-J."/>
        </authorList>
    </citation>
    <scope>NUCLEOTIDE SEQUENCE</scope>
    <source>
        <strain evidence="2">EGI L300058</strain>
    </source>
</reference>
<accession>A0ABT8GFP7</accession>
<dbReference type="Proteomes" id="UP001172708">
    <property type="component" value="Unassembled WGS sequence"/>
</dbReference>
<dbReference type="EMBL" id="JAUHQA010000001">
    <property type="protein sequence ID" value="MDN4480258.1"/>
    <property type="molecule type" value="Genomic_DNA"/>
</dbReference>
<feature type="compositionally biased region" description="Basic and acidic residues" evidence="1">
    <location>
        <begin position="298"/>
        <end position="310"/>
    </location>
</feature>
<sequence>MSTEMAAQDQSWPRLKVADWTATRDTLHMWTQIVGKVRLVSAPLMNHWWHVTLYVTPRGLSTGSIPAGRRLFDIEFDFIDHELRMRTSDGDARTIRLEAKPVSVFHAQALKALHELGIEAEISATPNEVHPAIPFADDTEHCSYDPAAARLFWEQLMQAHRVIEEFRSHFLGKVSPVHFFWGAMDLACTRFSGRGAPVHPGGAPNVGDWVMVEGYSRELFSCGFWPGGGEEGAFYAYAYPEPDGFADHPIGPDGAYYSVDNGQFLLPYEAVATAEDPDQAVSEFLHASYRAAAKNGGWDRDALECDPGRWDHRHQRHDHDSARPLDERFTR</sequence>
<proteinExistence type="predicted"/>
<name>A0ABT8GFP7_9MICO</name>
<gene>
    <name evidence="2" type="ORF">QQX02_04895</name>
</gene>
<protein>
    <submittedName>
        <fullName evidence="2">DUF5996 family protein</fullName>
    </submittedName>
</protein>
<dbReference type="RefSeq" id="WP_301141620.1">
    <property type="nucleotide sequence ID" value="NZ_JAUHQA010000001.1"/>
</dbReference>
<evidence type="ECO:0000256" key="1">
    <source>
        <dbReference type="SAM" id="MobiDB-lite"/>
    </source>
</evidence>
<feature type="compositionally biased region" description="Basic and acidic residues" evidence="1">
    <location>
        <begin position="317"/>
        <end position="331"/>
    </location>
</feature>